<feature type="region of interest" description="Disordered" evidence="1">
    <location>
        <begin position="82"/>
        <end position="103"/>
    </location>
</feature>
<evidence type="ECO:0000313" key="4">
    <source>
        <dbReference type="Proteomes" id="UP000509510"/>
    </source>
</evidence>
<feature type="compositionally biased region" description="Low complexity" evidence="1">
    <location>
        <begin position="395"/>
        <end position="409"/>
    </location>
</feature>
<sequence>MSRNSWKDYSKKGLGFGKKGFDKAWQALDKLGAPVNRLSNRVGAEAFWPTTLDKESEKAARILRSFCKDGFYEKIDDESTAAAEEKAREEAQNPDAKHKIDRPAGKQRVLVKIPSEVIKRAKGIAIFTTMRTGLWFSGAGGSGILMARVPETGEWSPPSGIMLHTAALGFLVGVDIYDCVVIINTYEALEGFKKLRATLGGELSATAGPIGMGGVLESEVHKRQAPIWTYMKSRGLYAGIQVDGTIIVERTDENARFYGRKVSAQEILAGQVTNSSDSLRTLFQTVRAAQGDRDVDESYLPPPGESPSDAIIVNEEDNGFGIPASDDPDPYGVRALEEQGLFIREAGTHVRPTHEVFEFRPSPTSPIYNSFVRQSIDSSPRQSWRASVQSTKSYTSTNRGTQTTVGTQTDDLPPRPPPSDSGTSSRSFQEIPGSPVPHVCDTPDTSDSHEVHEKAEEPEHEQPETEEPEEFEIHEASNTTLTKRAELVRTRPTTPMEENNTSPAANFSRPRLVTIPKRIPPALPPRNPERKHDSVSTQESFFATSPSPTQSVHPDIRDSRHDLSTEDLSYETPEITTPGALDLAEKTSQLEVQPHVHPEVQPELQPEAQSSDVQKEAESETAIPEKEEFHSSPSSPTQENPPAVPERETLTSGV</sequence>
<proteinExistence type="predicted"/>
<dbReference type="Pfam" id="PF04366">
    <property type="entry name" value="Ysc84"/>
    <property type="match status" value="1"/>
</dbReference>
<feature type="compositionally biased region" description="Basic and acidic residues" evidence="1">
    <location>
        <begin position="645"/>
        <end position="654"/>
    </location>
</feature>
<organism evidence="3 4">
    <name type="scientific">Talaromyces rugulosus</name>
    <name type="common">Penicillium rugulosum</name>
    <dbReference type="NCBI Taxonomy" id="121627"/>
    <lineage>
        <taxon>Eukaryota</taxon>
        <taxon>Fungi</taxon>
        <taxon>Dikarya</taxon>
        <taxon>Ascomycota</taxon>
        <taxon>Pezizomycotina</taxon>
        <taxon>Eurotiomycetes</taxon>
        <taxon>Eurotiomycetidae</taxon>
        <taxon>Eurotiales</taxon>
        <taxon>Trichocomaceae</taxon>
        <taxon>Talaromyces</taxon>
        <taxon>Talaromyces sect. Islandici</taxon>
    </lineage>
</organism>
<name>A0A7H8R3B4_TALRU</name>
<evidence type="ECO:0000259" key="2">
    <source>
        <dbReference type="Pfam" id="PF04366"/>
    </source>
</evidence>
<evidence type="ECO:0000313" key="3">
    <source>
        <dbReference type="EMBL" id="QKX60880.1"/>
    </source>
</evidence>
<dbReference type="Proteomes" id="UP000509510">
    <property type="component" value="Chromosome IV"/>
</dbReference>
<feature type="domain" description="Ysc84 actin-binding" evidence="2">
    <location>
        <begin position="164"/>
        <end position="289"/>
    </location>
</feature>
<dbReference type="EMBL" id="CP055901">
    <property type="protein sequence ID" value="QKX60880.1"/>
    <property type="molecule type" value="Genomic_DNA"/>
</dbReference>
<dbReference type="GO" id="GO:0035091">
    <property type="term" value="F:phosphatidylinositol binding"/>
    <property type="evidence" value="ECO:0007669"/>
    <property type="project" value="TreeGrafter"/>
</dbReference>
<feature type="compositionally biased region" description="Polar residues" evidence="1">
    <location>
        <begin position="535"/>
        <end position="552"/>
    </location>
</feature>
<gene>
    <name evidence="3" type="ORF">TRUGW13939_08026</name>
</gene>
<dbReference type="AlphaFoldDB" id="A0A7H8R3B4"/>
<protein>
    <recommendedName>
        <fullName evidence="2">Ysc84 actin-binding domain-containing protein</fullName>
    </recommendedName>
</protein>
<feature type="compositionally biased region" description="Basic and acidic residues" evidence="1">
    <location>
        <begin position="83"/>
        <end position="103"/>
    </location>
</feature>
<feature type="compositionally biased region" description="Polar residues" evidence="1">
    <location>
        <begin position="374"/>
        <end position="394"/>
    </location>
</feature>
<dbReference type="InterPro" id="IPR051702">
    <property type="entry name" value="SH3_domain_YSC84-like"/>
</dbReference>
<feature type="region of interest" description="Disordered" evidence="1">
    <location>
        <begin position="374"/>
        <end position="654"/>
    </location>
</feature>
<feature type="compositionally biased region" description="Polar residues" evidence="1">
    <location>
        <begin position="491"/>
        <end position="505"/>
    </location>
</feature>
<feature type="compositionally biased region" description="Basic and acidic residues" evidence="1">
    <location>
        <begin position="554"/>
        <end position="564"/>
    </location>
</feature>
<feature type="compositionally biased region" description="Polar residues" evidence="1">
    <location>
        <begin position="631"/>
        <end position="640"/>
    </location>
</feature>
<dbReference type="PANTHER" id="PTHR15629:SF8">
    <property type="entry name" value="DUF500 DOMAIN PROTEIN (AFU_ORTHOLOGUE AFUA_5G07310)"/>
    <property type="match status" value="1"/>
</dbReference>
<dbReference type="InterPro" id="IPR007461">
    <property type="entry name" value="Ysc84_actin-binding"/>
</dbReference>
<evidence type="ECO:0000256" key="1">
    <source>
        <dbReference type="SAM" id="MobiDB-lite"/>
    </source>
</evidence>
<feature type="compositionally biased region" description="Basic and acidic residues" evidence="1">
    <location>
        <begin position="613"/>
        <end position="630"/>
    </location>
</feature>
<dbReference type="GeneID" id="55995515"/>
<dbReference type="CDD" id="cd11524">
    <property type="entry name" value="SYLF"/>
    <property type="match status" value="1"/>
</dbReference>
<dbReference type="KEGG" id="trg:TRUGW13939_08026"/>
<accession>A0A7H8R3B4</accession>
<dbReference type="OrthoDB" id="443981at2759"/>
<keyword evidence="4" id="KW-1185">Reference proteome</keyword>
<dbReference type="RefSeq" id="XP_035347055.1">
    <property type="nucleotide sequence ID" value="XM_035491162.1"/>
</dbReference>
<reference evidence="4" key="1">
    <citation type="submission" date="2020-06" db="EMBL/GenBank/DDBJ databases">
        <title>A chromosome-scale genome assembly of Talaromyces rugulosus W13939.</title>
        <authorList>
            <person name="Wang B."/>
            <person name="Guo L."/>
            <person name="Ye K."/>
            <person name="Wang L."/>
        </authorList>
    </citation>
    <scope>NUCLEOTIDE SEQUENCE [LARGE SCALE GENOMIC DNA]</scope>
    <source>
        <strain evidence="4">W13939</strain>
    </source>
</reference>
<dbReference type="PANTHER" id="PTHR15629">
    <property type="entry name" value="SH3YL1 PROTEIN"/>
    <property type="match status" value="1"/>
</dbReference>
<feature type="compositionally biased region" description="Basic and acidic residues" evidence="1">
    <location>
        <begin position="446"/>
        <end position="463"/>
    </location>
</feature>